<dbReference type="SUPFAM" id="SSF54695">
    <property type="entry name" value="POZ domain"/>
    <property type="match status" value="1"/>
</dbReference>
<reference evidence="2" key="1">
    <citation type="submission" date="2021-01" db="EMBL/GenBank/DDBJ databases">
        <authorList>
            <person name="Corre E."/>
            <person name="Pelletier E."/>
            <person name="Niang G."/>
            <person name="Scheremetjew M."/>
            <person name="Finn R."/>
            <person name="Kale V."/>
            <person name="Holt S."/>
            <person name="Cochrane G."/>
            <person name="Meng A."/>
            <person name="Brown T."/>
            <person name="Cohen L."/>
        </authorList>
    </citation>
    <scope>NUCLEOTIDE SEQUENCE</scope>
    <source>
        <strain evidence="2">CCMP 2712</strain>
    </source>
</reference>
<dbReference type="Gene3D" id="3.30.710.10">
    <property type="entry name" value="Potassium Channel Kv1.1, Chain A"/>
    <property type="match status" value="1"/>
</dbReference>
<organism evidence="2">
    <name type="scientific">Guillardia theta</name>
    <name type="common">Cryptophyte</name>
    <name type="synonym">Cryptomonas phi</name>
    <dbReference type="NCBI Taxonomy" id="55529"/>
    <lineage>
        <taxon>Eukaryota</taxon>
        <taxon>Cryptophyceae</taxon>
        <taxon>Pyrenomonadales</taxon>
        <taxon>Geminigeraceae</taxon>
        <taxon>Guillardia</taxon>
    </lineage>
</organism>
<dbReference type="EMBL" id="HBKN01023171">
    <property type="protein sequence ID" value="CAE2305185.1"/>
    <property type="molecule type" value="Transcribed_RNA"/>
</dbReference>
<gene>
    <name evidence="2" type="ORF">GTHE00462_LOCUS18192</name>
</gene>
<dbReference type="PANTHER" id="PTHR45774:SF3">
    <property type="entry name" value="BTB (POZ) DOMAIN-CONTAINING 2B-RELATED"/>
    <property type="match status" value="1"/>
</dbReference>
<accession>A0A7S4KUI3</accession>
<dbReference type="AlphaFoldDB" id="A0A7S4KUI3"/>
<protein>
    <recommendedName>
        <fullName evidence="1">BTB domain-containing protein</fullName>
    </recommendedName>
</protein>
<dbReference type="Gene3D" id="1.25.40.420">
    <property type="match status" value="1"/>
</dbReference>
<dbReference type="PANTHER" id="PTHR45774">
    <property type="entry name" value="BTB/POZ DOMAIN-CONTAINING"/>
    <property type="match status" value="1"/>
</dbReference>
<dbReference type="InterPro" id="IPR011705">
    <property type="entry name" value="BACK"/>
</dbReference>
<dbReference type="InterPro" id="IPR000210">
    <property type="entry name" value="BTB/POZ_dom"/>
</dbReference>
<dbReference type="Pfam" id="PF07707">
    <property type="entry name" value="BACK"/>
    <property type="match status" value="1"/>
</dbReference>
<evidence type="ECO:0000259" key="1">
    <source>
        <dbReference type="PROSITE" id="PS50097"/>
    </source>
</evidence>
<sequence length="669" mass="75798">MDETFNESSSASANGVVETPDNSFVLSGMNSSDRSGSSWNSRFDVKRFFNNKQYSDIVLEFTCEDGSVQIPSHKLVLSQSPFFERAMNIGMCEAENNHLVIRDVPPQVGMAITGFFYGLDFEITEDHLLKLLTTLDRLQICELVEETSERLKKLLNANNALKLASGIAEGCPSMHSSWIPICSAFISGHEDEIAETDTFLDLDLDTVMFLVSVRDPPIFVSPVSFVIRWLQKQQAVSDFLRHSLSKSSLTNNDKVLSGILRDAIFSFDSFATLAKHIGYDDAKKYMEEYLADNISPFNAFAFVSASFSFKNCDVTKELNTRFDWHELVCMEYVRLNAKEVLENEGIVSLEADIVRTLAKEDRIFAHEDDIFRAVLRWATWQTSFGEEEDGEHEKRVKKLLKDTGIIELIRFPTMSLNFFHQVVEKSGVIPSRLLLERYQYHHGSLTYCKENVRLHNRLPMWLGKGCYACNDPSHPASCERWVIACSPSDNGMGFNTERICYKGPEIRTCGGDLWGVTVFPPGTDEREIRGHGMGLGRALTRGIGESGTGSTLAHNEWAVNIRRLSQDTNWTLTQCSTGLSRRFNSLNETFWDLGTQMNLNISQSSPYTFTTSAWVVWRCSHIEELDPLAICTRSDIMDMLSNRTEEEDDKSIFVEIHFQEFANNIPIPV</sequence>
<feature type="domain" description="BTB" evidence="1">
    <location>
        <begin position="55"/>
        <end position="125"/>
    </location>
</feature>
<dbReference type="SMART" id="SM00225">
    <property type="entry name" value="BTB"/>
    <property type="match status" value="1"/>
</dbReference>
<dbReference type="InterPro" id="IPR011333">
    <property type="entry name" value="SKP1/BTB/POZ_sf"/>
</dbReference>
<dbReference type="Pfam" id="PF00651">
    <property type="entry name" value="BTB"/>
    <property type="match status" value="1"/>
</dbReference>
<evidence type="ECO:0000313" key="2">
    <source>
        <dbReference type="EMBL" id="CAE2305185.1"/>
    </source>
</evidence>
<name>A0A7S4KUI3_GUITH</name>
<proteinExistence type="predicted"/>
<dbReference type="PROSITE" id="PS50097">
    <property type="entry name" value="BTB"/>
    <property type="match status" value="1"/>
</dbReference>
<dbReference type="CDD" id="cd18186">
    <property type="entry name" value="BTB_POZ_ZBTB_KLHL-like"/>
    <property type="match status" value="1"/>
</dbReference>